<dbReference type="Proteomes" id="UP001597013">
    <property type="component" value="Unassembled WGS sequence"/>
</dbReference>
<name>A0ABW3N4V1_9FLAO</name>
<organism evidence="2 3">
    <name type="scientific">Winogradskyella litorisediminis</name>
    <dbReference type="NCBI Taxonomy" id="1156618"/>
    <lineage>
        <taxon>Bacteria</taxon>
        <taxon>Pseudomonadati</taxon>
        <taxon>Bacteroidota</taxon>
        <taxon>Flavobacteriia</taxon>
        <taxon>Flavobacteriales</taxon>
        <taxon>Flavobacteriaceae</taxon>
        <taxon>Winogradskyella</taxon>
    </lineage>
</organism>
<dbReference type="InterPro" id="IPR046863">
    <property type="entry name" value="MbnP-like_dom"/>
</dbReference>
<keyword evidence="3" id="KW-1185">Reference proteome</keyword>
<dbReference type="Pfam" id="PF20243">
    <property type="entry name" value="MbnP"/>
    <property type="match status" value="1"/>
</dbReference>
<proteinExistence type="predicted"/>
<feature type="domain" description="Copper-binding protein MbnP-like" evidence="1">
    <location>
        <begin position="28"/>
        <end position="221"/>
    </location>
</feature>
<sequence>MKKTLALLLIILLFSNCEDNDDNLSMVDVAFEFSHTWENDEINANNLTSIVVTNENGEVMNIARIRYLISRIELTNENGTTYSFNGYKFTDLSDVSTYNFTPDNNRIPSGNYTLKFVWGFNEEDNIDGEYLDLNSASWNWPTMLGGGYHFLQFDGQYNINTSPSSFNFHNGTARVSTNPNVFEQNFAEIEFATTIEISNNASIEVVMDFSEFFKTPHTWDLNVLDTPLMPNYNAQKMMQANVQSVFSIGTITQ</sequence>
<comment type="caution">
    <text evidence="2">The sequence shown here is derived from an EMBL/GenBank/DDBJ whole genome shotgun (WGS) entry which is preliminary data.</text>
</comment>
<protein>
    <submittedName>
        <fullName evidence="2">MbnP family protein</fullName>
    </submittedName>
</protein>
<dbReference type="EMBL" id="JBHTJL010000009">
    <property type="protein sequence ID" value="MFD1062732.1"/>
    <property type="molecule type" value="Genomic_DNA"/>
</dbReference>
<dbReference type="RefSeq" id="WP_386128861.1">
    <property type="nucleotide sequence ID" value="NZ_JBHTJL010000009.1"/>
</dbReference>
<evidence type="ECO:0000259" key="1">
    <source>
        <dbReference type="Pfam" id="PF20243"/>
    </source>
</evidence>
<evidence type="ECO:0000313" key="2">
    <source>
        <dbReference type="EMBL" id="MFD1062732.1"/>
    </source>
</evidence>
<gene>
    <name evidence="2" type="ORF">ACFQ1Q_05695</name>
</gene>
<evidence type="ECO:0000313" key="3">
    <source>
        <dbReference type="Proteomes" id="UP001597013"/>
    </source>
</evidence>
<accession>A0ABW3N4V1</accession>
<reference evidence="3" key="1">
    <citation type="journal article" date="2019" name="Int. J. Syst. Evol. Microbiol.">
        <title>The Global Catalogue of Microorganisms (GCM) 10K type strain sequencing project: providing services to taxonomists for standard genome sequencing and annotation.</title>
        <authorList>
            <consortium name="The Broad Institute Genomics Platform"/>
            <consortium name="The Broad Institute Genome Sequencing Center for Infectious Disease"/>
            <person name="Wu L."/>
            <person name="Ma J."/>
        </authorList>
    </citation>
    <scope>NUCLEOTIDE SEQUENCE [LARGE SCALE GENOMIC DNA]</scope>
    <source>
        <strain evidence="3">CCUG 62215</strain>
    </source>
</reference>